<sequence>MNALSTRQNFVIYSAVSAVLTSISVYNVFSKRPNFYSSFIALSDGIHVLVLGNFVIVTTIFISQFLIHLLFGELRIIERKHIYERSWITITNLLVALAVFKNENNLLIGSLILGLLFMKVFHWILIDRIDYIFQTMSSIRQILFSKCSFNLFLFLIIDFNIVSSLIDHSFQSSPDVFVIFGFDFTLLFFDLFEQFGKSTLNILELQYLNHHPDEELWEQKTIYLKIFEIIMAFLRVAIFLFLFAFLIGPYRMPVTFMRDAYLSISKLIIQIKDLLRYLKASKELDSRLVDATEADLEHDNLCIICREDMSTLGVLKGSRHFPKKLLCGHVIHMGCLKSWLERSQSCPMCRSPVFNDALNAPHMATEGNQDQNRNQNNNNNNNNEINDNNDDNNDGNNNHINHDNANSNNNNTNNNAQQQQQQQGLPFVRNFFRNRRANVTNVPNRSDSLNNDNSDSRINTSRVLDQIPQNVFHTTNNFLSAGNSNSQAVNYGAPSISLPSNSIILPPDWSLLPLQPIHNIDGGSEPEEYALNLNSSTTAKLRIVNNINSTFSNEGRQIEFIRKPESTSAGEEMNINNDNNVVVMDNEDEGSSSRSTGNRFPSSSPASPSSSSSRFRNFVSKVVKNNTNATISSQQRKKNNNVVEDEFEEDSSEKQIKRKAEEEVILLKNENNELLENYKKLKLDLKYVQTELEELKKIFDSHLVGLTNNSIEGNETENNNNNQENQNNI</sequence>
<dbReference type="AlphaFoldDB" id="A0A1E4U0D1"/>
<dbReference type="PANTHER" id="PTHR22763:SF184">
    <property type="entry name" value="E3 UBIQUITIN-PROTEIN LIGASE SYNOVIOLIN"/>
    <property type="match status" value="1"/>
</dbReference>
<dbReference type="InterPro" id="IPR013083">
    <property type="entry name" value="Znf_RING/FYVE/PHD"/>
</dbReference>
<evidence type="ECO:0000256" key="2">
    <source>
        <dbReference type="ARBA" id="ARBA00004477"/>
    </source>
</evidence>
<feature type="region of interest" description="Disordered" evidence="17">
    <location>
        <begin position="564"/>
        <end position="654"/>
    </location>
</feature>
<feature type="compositionally biased region" description="Polar residues" evidence="17">
    <location>
        <begin position="623"/>
        <end position="634"/>
    </location>
</feature>
<comment type="pathway">
    <text evidence="3">Protein modification; protein ubiquitination.</text>
</comment>
<dbReference type="InterPro" id="IPR058051">
    <property type="entry name" value="Znf_RING_synoviolin"/>
</dbReference>
<feature type="compositionally biased region" description="Low complexity" evidence="17">
    <location>
        <begin position="368"/>
        <end position="386"/>
    </location>
</feature>
<dbReference type="PANTHER" id="PTHR22763">
    <property type="entry name" value="RING ZINC FINGER PROTEIN"/>
    <property type="match status" value="1"/>
</dbReference>
<evidence type="ECO:0000256" key="10">
    <source>
        <dbReference type="ARBA" id="ARBA00022786"/>
    </source>
</evidence>
<dbReference type="Pfam" id="PF13639">
    <property type="entry name" value="zf-RING_2"/>
    <property type="match status" value="1"/>
</dbReference>
<comment type="similarity">
    <text evidence="4">Belongs to the HRD1 family.</text>
</comment>
<feature type="compositionally biased region" description="Low complexity" evidence="17">
    <location>
        <begin position="601"/>
        <end position="613"/>
    </location>
</feature>
<feature type="transmembrane region" description="Helical" evidence="18">
    <location>
        <begin position="106"/>
        <end position="126"/>
    </location>
</feature>
<feature type="domain" description="RING-type" evidence="19">
    <location>
        <begin position="302"/>
        <end position="350"/>
    </location>
</feature>
<evidence type="ECO:0000313" key="21">
    <source>
        <dbReference type="Proteomes" id="UP000094236"/>
    </source>
</evidence>
<organism evidence="20 21">
    <name type="scientific">Pachysolen tannophilus NRRL Y-2460</name>
    <dbReference type="NCBI Taxonomy" id="669874"/>
    <lineage>
        <taxon>Eukaryota</taxon>
        <taxon>Fungi</taxon>
        <taxon>Dikarya</taxon>
        <taxon>Ascomycota</taxon>
        <taxon>Saccharomycotina</taxon>
        <taxon>Pichiomycetes</taxon>
        <taxon>Pachysolenaceae</taxon>
        <taxon>Pachysolen</taxon>
    </lineage>
</organism>
<dbReference type="EC" id="2.3.2.27" evidence="5"/>
<gene>
    <name evidence="20" type="ORF">PACTADRAFT_55980</name>
</gene>
<proteinExistence type="inferred from homology"/>
<dbReference type="InterPro" id="IPR001841">
    <property type="entry name" value="Znf_RING"/>
</dbReference>
<evidence type="ECO:0000256" key="16">
    <source>
        <dbReference type="SAM" id="Coils"/>
    </source>
</evidence>
<keyword evidence="16" id="KW-0175">Coiled coil</keyword>
<feature type="transmembrane region" description="Helical" evidence="18">
    <location>
        <begin position="172"/>
        <end position="192"/>
    </location>
</feature>
<dbReference type="PROSITE" id="PS50089">
    <property type="entry name" value="ZF_RING_2"/>
    <property type="match status" value="1"/>
</dbReference>
<feature type="region of interest" description="Disordered" evidence="17">
    <location>
        <begin position="709"/>
        <end position="729"/>
    </location>
</feature>
<reference evidence="21" key="1">
    <citation type="submission" date="2016-05" db="EMBL/GenBank/DDBJ databases">
        <title>Comparative genomics of biotechnologically important yeasts.</title>
        <authorList>
            <consortium name="DOE Joint Genome Institute"/>
            <person name="Riley R."/>
            <person name="Haridas S."/>
            <person name="Wolfe K.H."/>
            <person name="Lopes M.R."/>
            <person name="Hittinger C.T."/>
            <person name="Goker M."/>
            <person name="Salamov A."/>
            <person name="Wisecaver J."/>
            <person name="Long T.M."/>
            <person name="Aerts A.L."/>
            <person name="Barry K."/>
            <person name="Choi C."/>
            <person name="Clum A."/>
            <person name="Coughlan A.Y."/>
            <person name="Deshpande S."/>
            <person name="Douglass A.P."/>
            <person name="Hanson S.J."/>
            <person name="Klenk H.-P."/>
            <person name="Labutti K."/>
            <person name="Lapidus A."/>
            <person name="Lindquist E."/>
            <person name="Lipzen A."/>
            <person name="Meier-Kolthoff J.P."/>
            <person name="Ohm R.A."/>
            <person name="Otillar R.P."/>
            <person name="Pangilinan J."/>
            <person name="Peng Y."/>
            <person name="Rokas A."/>
            <person name="Rosa C.A."/>
            <person name="Scheuner C."/>
            <person name="Sibirny A.A."/>
            <person name="Slot J.C."/>
            <person name="Stielow J.B."/>
            <person name="Sun H."/>
            <person name="Kurtzman C.P."/>
            <person name="Blackwell M."/>
            <person name="Grigoriev I.V."/>
            <person name="Jeffries T.W."/>
        </authorList>
    </citation>
    <scope>NUCLEOTIDE SEQUENCE [LARGE SCALE GENOMIC DNA]</scope>
    <source>
        <strain evidence="21">NRRL Y-2460</strain>
    </source>
</reference>
<feature type="compositionally biased region" description="Low complexity" evidence="17">
    <location>
        <begin position="394"/>
        <end position="423"/>
    </location>
</feature>
<evidence type="ECO:0000256" key="9">
    <source>
        <dbReference type="ARBA" id="ARBA00022771"/>
    </source>
</evidence>
<evidence type="ECO:0000256" key="11">
    <source>
        <dbReference type="ARBA" id="ARBA00022824"/>
    </source>
</evidence>
<feature type="region of interest" description="Disordered" evidence="17">
    <location>
        <begin position="363"/>
        <end position="423"/>
    </location>
</feature>
<evidence type="ECO:0000256" key="1">
    <source>
        <dbReference type="ARBA" id="ARBA00000900"/>
    </source>
</evidence>
<evidence type="ECO:0000313" key="20">
    <source>
        <dbReference type="EMBL" id="ODV97444.1"/>
    </source>
</evidence>
<accession>A0A1E4U0D1</accession>
<evidence type="ECO:0000256" key="6">
    <source>
        <dbReference type="ARBA" id="ARBA00022679"/>
    </source>
</evidence>
<keyword evidence="13 18" id="KW-1133">Transmembrane helix</keyword>
<evidence type="ECO:0000259" key="19">
    <source>
        <dbReference type="PROSITE" id="PS50089"/>
    </source>
</evidence>
<feature type="transmembrane region" description="Helical" evidence="18">
    <location>
        <begin position="49"/>
        <end position="70"/>
    </location>
</feature>
<dbReference type="Gene3D" id="3.30.40.10">
    <property type="entry name" value="Zinc/RING finger domain, C3HC4 (zinc finger)"/>
    <property type="match status" value="1"/>
</dbReference>
<feature type="transmembrane region" description="Helical" evidence="18">
    <location>
        <begin position="147"/>
        <end position="166"/>
    </location>
</feature>
<dbReference type="SMART" id="SM00184">
    <property type="entry name" value="RING"/>
    <property type="match status" value="1"/>
</dbReference>
<keyword evidence="7 18" id="KW-0812">Transmembrane</keyword>
<dbReference type="EMBL" id="KV454012">
    <property type="protein sequence ID" value="ODV97444.1"/>
    <property type="molecule type" value="Genomic_DNA"/>
</dbReference>
<evidence type="ECO:0000256" key="17">
    <source>
        <dbReference type="SAM" id="MobiDB-lite"/>
    </source>
</evidence>
<dbReference type="GO" id="GO:0016567">
    <property type="term" value="P:protein ubiquitination"/>
    <property type="evidence" value="ECO:0007669"/>
    <property type="project" value="UniProtKB-UniPathway"/>
</dbReference>
<feature type="region of interest" description="Disordered" evidence="17">
    <location>
        <begin position="438"/>
        <end position="457"/>
    </location>
</feature>
<dbReference type="Pfam" id="PF25563">
    <property type="entry name" value="TPR_SYVN1_N"/>
    <property type="match status" value="1"/>
</dbReference>
<evidence type="ECO:0000256" key="12">
    <source>
        <dbReference type="ARBA" id="ARBA00022833"/>
    </source>
</evidence>
<dbReference type="InterPro" id="IPR050731">
    <property type="entry name" value="HRD1_E3_ubiq-ligases"/>
</dbReference>
<evidence type="ECO:0000256" key="4">
    <source>
        <dbReference type="ARBA" id="ARBA00010089"/>
    </source>
</evidence>
<protein>
    <recommendedName>
        <fullName evidence="5">RING-type E3 ubiquitin transferase</fullName>
        <ecNumber evidence="5">2.3.2.27</ecNumber>
    </recommendedName>
</protein>
<evidence type="ECO:0000256" key="5">
    <source>
        <dbReference type="ARBA" id="ARBA00012483"/>
    </source>
</evidence>
<keyword evidence="9 15" id="KW-0863">Zinc-finger</keyword>
<dbReference type="GO" id="GO:0005789">
    <property type="term" value="C:endoplasmic reticulum membrane"/>
    <property type="evidence" value="ECO:0007669"/>
    <property type="project" value="UniProtKB-SubCell"/>
</dbReference>
<evidence type="ECO:0000256" key="8">
    <source>
        <dbReference type="ARBA" id="ARBA00022723"/>
    </source>
</evidence>
<dbReference type="GO" id="GO:0061630">
    <property type="term" value="F:ubiquitin protein ligase activity"/>
    <property type="evidence" value="ECO:0007669"/>
    <property type="project" value="UniProtKB-EC"/>
</dbReference>
<keyword evidence="10" id="KW-0833">Ubl conjugation pathway</keyword>
<evidence type="ECO:0000256" key="14">
    <source>
        <dbReference type="ARBA" id="ARBA00023136"/>
    </source>
</evidence>
<dbReference type="GO" id="GO:0036503">
    <property type="term" value="P:ERAD pathway"/>
    <property type="evidence" value="ECO:0007669"/>
    <property type="project" value="TreeGrafter"/>
</dbReference>
<feature type="transmembrane region" description="Helical" evidence="18">
    <location>
        <begin position="226"/>
        <end position="248"/>
    </location>
</feature>
<dbReference type="OrthoDB" id="7759664at2759"/>
<dbReference type="SUPFAM" id="SSF57850">
    <property type="entry name" value="RING/U-box"/>
    <property type="match status" value="1"/>
</dbReference>
<evidence type="ECO:0000256" key="13">
    <source>
        <dbReference type="ARBA" id="ARBA00022989"/>
    </source>
</evidence>
<dbReference type="GO" id="GO:0008270">
    <property type="term" value="F:zinc ion binding"/>
    <property type="evidence" value="ECO:0007669"/>
    <property type="project" value="UniProtKB-KW"/>
</dbReference>
<name>A0A1E4U0D1_PACTA</name>
<evidence type="ECO:0000256" key="7">
    <source>
        <dbReference type="ARBA" id="ARBA00022692"/>
    </source>
</evidence>
<dbReference type="STRING" id="669874.A0A1E4U0D1"/>
<evidence type="ECO:0000256" key="18">
    <source>
        <dbReference type="SAM" id="Phobius"/>
    </source>
</evidence>
<feature type="compositionally biased region" description="Low complexity" evidence="17">
    <location>
        <begin position="571"/>
        <end position="584"/>
    </location>
</feature>
<dbReference type="CDD" id="cd16479">
    <property type="entry name" value="RING-H2_synoviolin"/>
    <property type="match status" value="1"/>
</dbReference>
<keyword evidence="6" id="KW-0808">Transferase</keyword>
<dbReference type="GO" id="GO:0043161">
    <property type="term" value="P:proteasome-mediated ubiquitin-dependent protein catabolic process"/>
    <property type="evidence" value="ECO:0007669"/>
    <property type="project" value="TreeGrafter"/>
</dbReference>
<keyword evidence="8" id="KW-0479">Metal-binding</keyword>
<evidence type="ECO:0000256" key="3">
    <source>
        <dbReference type="ARBA" id="ARBA00004906"/>
    </source>
</evidence>
<feature type="coiled-coil region" evidence="16">
    <location>
        <begin position="657"/>
        <end position="698"/>
    </location>
</feature>
<dbReference type="Proteomes" id="UP000094236">
    <property type="component" value="Unassembled WGS sequence"/>
</dbReference>
<feature type="transmembrane region" description="Helical" evidence="18">
    <location>
        <begin position="12"/>
        <end position="29"/>
    </location>
</feature>
<comment type="subcellular location">
    <subcellularLocation>
        <location evidence="2">Endoplasmic reticulum membrane</location>
        <topology evidence="2">Multi-pass membrane protein</topology>
    </subcellularLocation>
</comment>
<keyword evidence="12" id="KW-0862">Zinc</keyword>
<dbReference type="InterPro" id="IPR057992">
    <property type="entry name" value="TPR_SYVN1_N"/>
</dbReference>
<comment type="catalytic activity">
    <reaction evidence="1">
        <text>S-ubiquitinyl-[E2 ubiquitin-conjugating enzyme]-L-cysteine + [acceptor protein]-L-lysine = [E2 ubiquitin-conjugating enzyme]-L-cysteine + N(6)-ubiquitinyl-[acceptor protein]-L-lysine.</text>
        <dbReference type="EC" id="2.3.2.27"/>
    </reaction>
</comment>
<evidence type="ECO:0000256" key="15">
    <source>
        <dbReference type="PROSITE-ProRule" id="PRU00175"/>
    </source>
</evidence>
<keyword evidence="11" id="KW-0256">Endoplasmic reticulum</keyword>
<keyword evidence="21" id="KW-1185">Reference proteome</keyword>
<keyword evidence="14 18" id="KW-0472">Membrane</keyword>
<dbReference type="UniPathway" id="UPA00143"/>